<dbReference type="SUPFAM" id="SSF51604">
    <property type="entry name" value="Enolase C-terminal domain-like"/>
    <property type="match status" value="1"/>
</dbReference>
<dbReference type="SMART" id="SM00922">
    <property type="entry name" value="MR_MLE"/>
    <property type="match status" value="1"/>
</dbReference>
<comment type="function">
    <text evidence="1">Has no detectable activity with D-mannonate and with a panel of 70 other acid sugars (in vitro), in spite of the conservation of the residues that are expected to be important for catalytic activity and cofactor binding. May have evolved a divergent function.</text>
</comment>
<keyword evidence="4" id="KW-0460">Magnesium</keyword>
<gene>
    <name evidence="6" type="ORF">LKD31_05785</name>
</gene>
<dbReference type="AlphaFoldDB" id="A0AAE3AL09"/>
<evidence type="ECO:0000259" key="5">
    <source>
        <dbReference type="SMART" id="SM00922"/>
    </source>
</evidence>
<sequence length="402" mass="44846">MVTIRNIKTILTAPRGIDLVVVKVETSEPGLYGLGCATFTQRWAAVATAVEEYMKPLLVGRCVNDIEDIWQTAMGSSYWRNGPVLNNAISGVDEALWDIKGKMAGMPVYDLLGGKCREAVSVYRHTDGATPEEVEENVRRYMEDGYRYLRCQMGTYGGQMGKGKQRVISPENSKPGAYYDPNQYCAGVVKLFSHLRDKLGYEVELLHDIHERLTPAQAIGLAKKLEPYQLFFLEDALSPEQMGWFSHFRNQTAVPLAMGELFNNPIEWNELISKRLIDYIRVHVSQIGGLTPARKLAALCENFGVRTAWHGPGDLSPVGVVAQLHLDLAIPNFGIQEFSGFSPEEEEVFPGCPQVRNGYLYANDKPGFGIDIDEKKAAMYPCSYREPGWLLARTTDGTAVRP</sequence>
<evidence type="ECO:0000256" key="1">
    <source>
        <dbReference type="ARBA" id="ARBA00003553"/>
    </source>
</evidence>
<dbReference type="Pfam" id="PF02746">
    <property type="entry name" value="MR_MLE_N"/>
    <property type="match status" value="1"/>
</dbReference>
<dbReference type="Proteomes" id="UP001199424">
    <property type="component" value="Unassembled WGS sequence"/>
</dbReference>
<evidence type="ECO:0000256" key="2">
    <source>
        <dbReference type="ARBA" id="ARBA00010339"/>
    </source>
</evidence>
<comment type="similarity">
    <text evidence="2">Belongs to the mandelate racemase/muconate lactonizing enzyme family. GalD subfamily.</text>
</comment>
<dbReference type="InterPro" id="IPR034593">
    <property type="entry name" value="DgoD-like"/>
</dbReference>
<dbReference type="GO" id="GO:0000287">
    <property type="term" value="F:magnesium ion binding"/>
    <property type="evidence" value="ECO:0007669"/>
    <property type="project" value="UniProtKB-ARBA"/>
</dbReference>
<dbReference type="InterPro" id="IPR018110">
    <property type="entry name" value="Mandel_Rmase/mucon_lact_enz_CS"/>
</dbReference>
<name>A0AAE3AL09_9FIRM</name>
<dbReference type="PROSITE" id="PS00908">
    <property type="entry name" value="MR_MLE_1"/>
    <property type="match status" value="1"/>
</dbReference>
<keyword evidence="3" id="KW-0479">Metal-binding</keyword>
<dbReference type="SFLD" id="SFLDS00001">
    <property type="entry name" value="Enolase"/>
    <property type="match status" value="1"/>
</dbReference>
<dbReference type="GO" id="GO:0009063">
    <property type="term" value="P:amino acid catabolic process"/>
    <property type="evidence" value="ECO:0007669"/>
    <property type="project" value="InterPro"/>
</dbReference>
<dbReference type="RefSeq" id="WP_308448991.1">
    <property type="nucleotide sequence ID" value="NZ_JAJEQC010000004.1"/>
</dbReference>
<accession>A0AAE3AL09</accession>
<proteinExistence type="inferred from homology"/>
<protein>
    <submittedName>
        <fullName evidence="6">Starvation-sensing protein RspA</fullName>
    </submittedName>
</protein>
<organism evidence="6 7">
    <name type="scientific">Hominenteromicrobium mulieris</name>
    <dbReference type="NCBI Taxonomy" id="2885357"/>
    <lineage>
        <taxon>Bacteria</taxon>
        <taxon>Bacillati</taxon>
        <taxon>Bacillota</taxon>
        <taxon>Clostridia</taxon>
        <taxon>Eubacteriales</taxon>
        <taxon>Oscillospiraceae</taxon>
        <taxon>Hominenteromicrobium</taxon>
    </lineage>
</organism>
<keyword evidence="7" id="KW-1185">Reference proteome</keyword>
<evidence type="ECO:0000256" key="4">
    <source>
        <dbReference type="ARBA" id="ARBA00022842"/>
    </source>
</evidence>
<dbReference type="FunFam" id="3.20.20.120:FF:000011">
    <property type="entry name" value="D-galactonate dehydratase family member VSWAT3_13707"/>
    <property type="match status" value="1"/>
</dbReference>
<dbReference type="InterPro" id="IPR013342">
    <property type="entry name" value="Mandelate_racemase_C"/>
</dbReference>
<dbReference type="InterPro" id="IPR029017">
    <property type="entry name" value="Enolase-like_N"/>
</dbReference>
<dbReference type="PANTHER" id="PTHR48080">
    <property type="entry name" value="D-GALACTONATE DEHYDRATASE-RELATED"/>
    <property type="match status" value="1"/>
</dbReference>
<evidence type="ECO:0000313" key="6">
    <source>
        <dbReference type="EMBL" id="MCC2136523.1"/>
    </source>
</evidence>
<dbReference type="PANTHER" id="PTHR48080:SF6">
    <property type="entry name" value="STARVATION-SENSING PROTEIN RSPA"/>
    <property type="match status" value="1"/>
</dbReference>
<feature type="domain" description="Mandelate racemase/muconate lactonizing enzyme C-terminal" evidence="5">
    <location>
        <begin position="131"/>
        <end position="255"/>
    </location>
</feature>
<dbReference type="Gene3D" id="3.30.390.10">
    <property type="entry name" value="Enolase-like, N-terminal domain"/>
    <property type="match status" value="1"/>
</dbReference>
<dbReference type="SUPFAM" id="SSF54826">
    <property type="entry name" value="Enolase N-terminal domain-like"/>
    <property type="match status" value="1"/>
</dbReference>
<comment type="caution">
    <text evidence="6">The sequence shown here is derived from an EMBL/GenBank/DDBJ whole genome shotgun (WGS) entry which is preliminary data.</text>
</comment>
<dbReference type="Pfam" id="PF13378">
    <property type="entry name" value="MR_MLE_C"/>
    <property type="match status" value="1"/>
</dbReference>
<dbReference type="EMBL" id="JAJEQC010000004">
    <property type="protein sequence ID" value="MCC2136523.1"/>
    <property type="molecule type" value="Genomic_DNA"/>
</dbReference>
<dbReference type="Gene3D" id="3.20.20.120">
    <property type="entry name" value="Enolase-like C-terminal domain"/>
    <property type="match status" value="1"/>
</dbReference>
<evidence type="ECO:0000256" key="3">
    <source>
        <dbReference type="ARBA" id="ARBA00022723"/>
    </source>
</evidence>
<dbReference type="InterPro" id="IPR029065">
    <property type="entry name" value="Enolase_C-like"/>
</dbReference>
<dbReference type="InterPro" id="IPR036849">
    <property type="entry name" value="Enolase-like_C_sf"/>
</dbReference>
<dbReference type="InterPro" id="IPR013341">
    <property type="entry name" value="Mandelate_racemase_N_dom"/>
</dbReference>
<reference evidence="6" key="1">
    <citation type="submission" date="2021-10" db="EMBL/GenBank/DDBJ databases">
        <title>Anaerobic single-cell dispensing facilitates the cultivation of human gut bacteria.</title>
        <authorList>
            <person name="Afrizal A."/>
        </authorList>
    </citation>
    <scope>NUCLEOTIDE SEQUENCE</scope>
    <source>
        <strain evidence="6">CLA-AA-H250</strain>
    </source>
</reference>
<evidence type="ECO:0000313" key="7">
    <source>
        <dbReference type="Proteomes" id="UP001199424"/>
    </source>
</evidence>